<dbReference type="InterPro" id="IPR008979">
    <property type="entry name" value="Galactose-bd-like_sf"/>
</dbReference>
<evidence type="ECO:0000313" key="4">
    <source>
        <dbReference type="Proteomes" id="UP000615326"/>
    </source>
</evidence>
<feature type="region of interest" description="Disordered" evidence="1">
    <location>
        <begin position="564"/>
        <end position="585"/>
    </location>
</feature>
<gene>
    <name evidence="3" type="ORF">GOB84_08835</name>
</gene>
<protein>
    <submittedName>
        <fullName evidence="3">DUF563 domain-containing protein</fullName>
    </submittedName>
</protein>
<keyword evidence="4" id="KW-1185">Reference proteome</keyword>
<sequence>MTEDFIGVADIREVAGRAMIHFGTRPPRTTKPPAAECLVLADGLRRPRPDPAFLYGDCSAESLDYFRGQDVMPHIYVYGLHDVTVIGPWFQTGALLVQNGIRLKCGDIALNPEDEASVARFSEDSAEREAGNRVVRAVDDPVVLLATNGHQIYGHWMVDFLPKFHLLALAGISLKDVRILLPTNMGAFGRDLLRVMGLGDEQILRHDPDKEVLQCRTLIVPTAMRLSGRCHPMYADAVATINEMIDQTGLVPPSSLRRVYITRGAQFGRKLYGLEQAEDIAREQNFTVLRPELLSIPEQVSLFRGAREVVGSYGSALHSSIFSRPGLRVAAIHAQPPVAFDALQSGIGERLGQITGYIFGTSIPDDPSGVGFEAESFRACLTGQFSHPNLRRETIQSDTAELPNIASGRPAMQSSVSVWSTEPTPEREAARGVSGVVDGKNWFQTKLEDRPWWQVDLGSPFRLREIRVFNRMGTTEVMARVAALSIAVSLDGNSWRILMTPADHGVFGGNDGNALCWQADNFRDPKTDRKGRTAVAARWVRVFLESRDCLSLEQVEVYGVPVSDDTSSAPRLEGPLSGLLPDDAF</sequence>
<comment type="caution">
    <text evidence="3">The sequence shown here is derived from an EMBL/GenBank/DDBJ whole genome shotgun (WGS) entry which is preliminary data.</text>
</comment>
<dbReference type="Gene3D" id="2.60.120.260">
    <property type="entry name" value="Galactose-binding domain-like"/>
    <property type="match status" value="1"/>
</dbReference>
<dbReference type="PROSITE" id="PS50022">
    <property type="entry name" value="FA58C_3"/>
    <property type="match status" value="1"/>
</dbReference>
<dbReference type="Pfam" id="PF04577">
    <property type="entry name" value="Glyco_transf_61"/>
    <property type="match status" value="1"/>
</dbReference>
<dbReference type="PANTHER" id="PTHR45713:SF6">
    <property type="entry name" value="F5_8 TYPE C DOMAIN-CONTAINING PROTEIN"/>
    <property type="match status" value="1"/>
</dbReference>
<dbReference type="Pfam" id="PF00754">
    <property type="entry name" value="F5_F8_type_C"/>
    <property type="match status" value="1"/>
</dbReference>
<evidence type="ECO:0000259" key="2">
    <source>
        <dbReference type="PROSITE" id="PS50022"/>
    </source>
</evidence>
<dbReference type="InterPro" id="IPR000421">
    <property type="entry name" value="FA58C"/>
</dbReference>
<evidence type="ECO:0000313" key="3">
    <source>
        <dbReference type="EMBL" id="NHO32664.1"/>
    </source>
</evidence>
<dbReference type="InterPro" id="IPR049625">
    <property type="entry name" value="Glyco_transf_61_cat"/>
</dbReference>
<dbReference type="PANTHER" id="PTHR45713">
    <property type="entry name" value="FTP DOMAIN-CONTAINING PROTEIN"/>
    <property type="match status" value="1"/>
</dbReference>
<organism evidence="3 4">
    <name type="scientific">Acetobacter fallax</name>
    <dbReference type="NCBI Taxonomy" id="1737473"/>
    <lineage>
        <taxon>Bacteria</taxon>
        <taxon>Pseudomonadati</taxon>
        <taxon>Pseudomonadota</taxon>
        <taxon>Alphaproteobacteria</taxon>
        <taxon>Acetobacterales</taxon>
        <taxon>Acetobacteraceae</taxon>
        <taxon>Acetobacter</taxon>
    </lineage>
</organism>
<accession>A0ABX0K8C8</accession>
<dbReference type="Proteomes" id="UP000615326">
    <property type="component" value="Unassembled WGS sequence"/>
</dbReference>
<dbReference type="InterPro" id="IPR051941">
    <property type="entry name" value="BG_Antigen-Binding_Lectin"/>
</dbReference>
<evidence type="ECO:0000256" key="1">
    <source>
        <dbReference type="SAM" id="MobiDB-lite"/>
    </source>
</evidence>
<dbReference type="SUPFAM" id="SSF49785">
    <property type="entry name" value="Galactose-binding domain-like"/>
    <property type="match status" value="1"/>
</dbReference>
<dbReference type="RefSeq" id="WP_173577197.1">
    <property type="nucleotide sequence ID" value="NZ_WOSW01000014.1"/>
</dbReference>
<dbReference type="EMBL" id="WOSW01000014">
    <property type="protein sequence ID" value="NHO32664.1"/>
    <property type="molecule type" value="Genomic_DNA"/>
</dbReference>
<name>A0ABX0K8C8_9PROT</name>
<feature type="domain" description="F5/8 type C" evidence="2">
    <location>
        <begin position="397"/>
        <end position="560"/>
    </location>
</feature>
<reference evidence="3 4" key="1">
    <citation type="journal article" date="2020" name="Int. J. Syst. Evol. Microbiol.">
        <title>Novel acetic acid bacteria from cider fermentations: Acetobacter conturbans sp. nov. and Acetobacter fallax sp. nov.</title>
        <authorList>
            <person name="Sombolestani A.S."/>
            <person name="Cleenwerck I."/>
            <person name="Cnockaert M."/>
            <person name="Borremans W."/>
            <person name="Wieme A.D."/>
            <person name="De Vuyst L."/>
            <person name="Vandamme P."/>
        </authorList>
    </citation>
    <scope>NUCLEOTIDE SEQUENCE [LARGE SCALE GENOMIC DNA]</scope>
    <source>
        <strain evidence="3 4">LMG 1637</strain>
    </source>
</reference>
<proteinExistence type="predicted"/>